<organism evidence="22">
    <name type="scientific">Melozone fusca</name>
    <name type="common">Canyon towhee</name>
    <name type="synonym">Pyrgisoma fuscum</name>
    <dbReference type="NCBI Taxonomy" id="40205"/>
    <lineage>
        <taxon>Eukaryota</taxon>
        <taxon>Metazoa</taxon>
        <taxon>Chordata</taxon>
        <taxon>Craniata</taxon>
        <taxon>Vertebrata</taxon>
        <taxon>Euteleostomi</taxon>
        <taxon>Archelosauria</taxon>
        <taxon>Archosauria</taxon>
        <taxon>Dinosauria</taxon>
        <taxon>Saurischia</taxon>
        <taxon>Theropoda</taxon>
        <taxon>Coelurosauria</taxon>
        <taxon>Aves</taxon>
        <taxon>Neognathae</taxon>
        <taxon>Neoaves</taxon>
        <taxon>Telluraves</taxon>
        <taxon>Australaves</taxon>
        <taxon>Passeriformes</taxon>
        <taxon>Passerellidae</taxon>
        <taxon>Melozone</taxon>
    </lineage>
</organism>
<dbReference type="CDD" id="cd00290">
    <property type="entry name" value="cytochrome_b_C"/>
    <property type="match status" value="1"/>
</dbReference>
<dbReference type="Pfam" id="PF00032">
    <property type="entry name" value="Cytochrom_B_C"/>
    <property type="match status" value="1"/>
</dbReference>
<keyword evidence="4 19" id="KW-0813">Transport</keyword>
<evidence type="ECO:0000256" key="7">
    <source>
        <dbReference type="ARBA" id="ARBA00022692"/>
    </source>
</evidence>
<keyword evidence="11 19" id="KW-1133">Transmembrane helix</keyword>
<dbReference type="EMBL" id="EF529937">
    <property type="protein sequence ID" value="ABU45677.1"/>
    <property type="molecule type" value="Genomic_DNA"/>
</dbReference>
<evidence type="ECO:0000256" key="19">
    <source>
        <dbReference type="RuleBase" id="RU362117"/>
    </source>
</evidence>
<keyword evidence="10 19" id="KW-0249">Electron transport</keyword>
<feature type="transmembrane region" description="Helical" evidence="19">
    <location>
        <begin position="78"/>
        <end position="99"/>
    </location>
</feature>
<dbReference type="GO" id="GO:0045275">
    <property type="term" value="C:respiratory chain complex III"/>
    <property type="evidence" value="ECO:0007669"/>
    <property type="project" value="InterPro"/>
</dbReference>
<dbReference type="GO" id="GO:0016491">
    <property type="term" value="F:oxidoreductase activity"/>
    <property type="evidence" value="ECO:0007669"/>
    <property type="project" value="UniProtKB-UniRule"/>
</dbReference>
<evidence type="ECO:0000256" key="5">
    <source>
        <dbReference type="ARBA" id="ARBA00022617"/>
    </source>
</evidence>
<feature type="transmembrane region" description="Helical" evidence="19">
    <location>
        <begin position="179"/>
        <end position="201"/>
    </location>
</feature>
<dbReference type="GO" id="GO:0046872">
    <property type="term" value="F:metal ion binding"/>
    <property type="evidence" value="ECO:0007669"/>
    <property type="project" value="UniProtKB-UniRule"/>
</dbReference>
<feature type="binding site" evidence="17">
    <location>
        <position position="202"/>
    </location>
    <ligand>
        <name>a ubiquinone</name>
        <dbReference type="ChEBI" id="CHEBI:16389"/>
    </ligand>
</feature>
<dbReference type="SUPFAM" id="SSF81342">
    <property type="entry name" value="Transmembrane di-heme cytochromes"/>
    <property type="match status" value="1"/>
</dbReference>
<evidence type="ECO:0000256" key="17">
    <source>
        <dbReference type="PIRSR" id="PIRSR038885-1"/>
    </source>
</evidence>
<feature type="binding site" description="axial binding residue" evidence="18">
    <location>
        <position position="197"/>
    </location>
    <ligand>
        <name>heme b</name>
        <dbReference type="ChEBI" id="CHEBI:60344"/>
        <label>b566</label>
    </ligand>
    <ligandPart>
        <name>Fe</name>
        <dbReference type="ChEBI" id="CHEBI:18248"/>
    </ligandPart>
</feature>
<dbReference type="InterPro" id="IPR005798">
    <property type="entry name" value="Cyt_b/b6_C"/>
</dbReference>
<dbReference type="PROSITE" id="PS51003">
    <property type="entry name" value="CYTB_CTER"/>
    <property type="match status" value="1"/>
</dbReference>
<evidence type="ECO:0000256" key="15">
    <source>
        <dbReference type="ARBA" id="ARBA00023136"/>
    </source>
</evidence>
<evidence type="ECO:0000256" key="6">
    <source>
        <dbReference type="ARBA" id="ARBA00022660"/>
    </source>
</evidence>
<keyword evidence="15 19" id="KW-0472">Membrane</keyword>
<dbReference type="InterPro" id="IPR030689">
    <property type="entry name" value="Cytochrome_b"/>
</dbReference>
<dbReference type="GO" id="GO:0005743">
    <property type="term" value="C:mitochondrial inner membrane"/>
    <property type="evidence" value="ECO:0007669"/>
    <property type="project" value="UniProtKB-SubCell"/>
</dbReference>
<evidence type="ECO:0000256" key="1">
    <source>
        <dbReference type="ARBA" id="ARBA00002566"/>
    </source>
</evidence>
<dbReference type="InterPro" id="IPR036150">
    <property type="entry name" value="Cyt_b/b6_C_sf"/>
</dbReference>
<evidence type="ECO:0000259" key="21">
    <source>
        <dbReference type="PROSITE" id="PS51003"/>
    </source>
</evidence>
<keyword evidence="13" id="KW-0830">Ubiquinone</keyword>
<comment type="similarity">
    <text evidence="16 19">Belongs to the cytochrome b family.</text>
</comment>
<geneLocation type="mitochondrion" evidence="22"/>
<dbReference type="PROSITE" id="PS51002">
    <property type="entry name" value="CYTB_NTER"/>
    <property type="match status" value="1"/>
</dbReference>
<evidence type="ECO:0000256" key="14">
    <source>
        <dbReference type="ARBA" id="ARBA00023128"/>
    </source>
</evidence>
<keyword evidence="5 18" id="KW-0349">Heme</keyword>
<dbReference type="InterPro" id="IPR048259">
    <property type="entry name" value="Cytochrome_b_N_euk/bac"/>
</dbReference>
<comment type="cofactor">
    <cofactor evidence="18">
        <name>heme</name>
        <dbReference type="ChEBI" id="CHEBI:30413"/>
    </cofactor>
    <text evidence="18">Binds 2 heme groups non-covalently.</text>
</comment>
<reference evidence="22" key="1">
    <citation type="submission" date="2007-03" db="EMBL/GenBank/DDBJ databases">
        <title>Defining a Monophyletic Cardinalini: A Molecular Perspective.</title>
        <authorList>
            <person name="Klicka J."/>
            <person name="Burns K."/>
            <person name="Spellman G.M."/>
        </authorList>
    </citation>
    <scope>NUCLEOTIDE SEQUENCE</scope>
</reference>
<evidence type="ECO:0000256" key="11">
    <source>
        <dbReference type="ARBA" id="ARBA00022989"/>
    </source>
</evidence>
<dbReference type="GO" id="GO:0006122">
    <property type="term" value="P:mitochondrial electron transport, ubiquinol to cytochrome c"/>
    <property type="evidence" value="ECO:0007669"/>
    <property type="project" value="TreeGrafter"/>
</dbReference>
<accession>B2BJU0</accession>
<comment type="cofactor">
    <cofactor evidence="19">
        <name>heme b</name>
        <dbReference type="ChEBI" id="CHEBI:60344"/>
    </cofactor>
    <text evidence="19">Binds 2 heme groups non-covalently.</text>
</comment>
<feature type="domain" description="Cytochrome b/b6 C-terminal region profile" evidence="21">
    <location>
        <begin position="211"/>
        <end position="380"/>
    </location>
</feature>
<dbReference type="PANTHER" id="PTHR19271">
    <property type="entry name" value="CYTOCHROME B"/>
    <property type="match status" value="1"/>
</dbReference>
<evidence type="ECO:0000256" key="10">
    <source>
        <dbReference type="ARBA" id="ARBA00022982"/>
    </source>
</evidence>
<keyword evidence="14 19" id="KW-0496">Mitochondrion</keyword>
<evidence type="ECO:0000256" key="8">
    <source>
        <dbReference type="ARBA" id="ARBA00022723"/>
    </source>
</evidence>
<evidence type="ECO:0000256" key="12">
    <source>
        <dbReference type="ARBA" id="ARBA00023004"/>
    </source>
</evidence>
<feature type="transmembrane region" description="Helical" evidence="19">
    <location>
        <begin position="31"/>
        <end position="57"/>
    </location>
</feature>
<dbReference type="InterPro" id="IPR027387">
    <property type="entry name" value="Cytb/b6-like_sf"/>
</dbReference>
<evidence type="ECO:0000256" key="4">
    <source>
        <dbReference type="ARBA" id="ARBA00022448"/>
    </source>
</evidence>
<feature type="binding site" description="axial binding residue" evidence="18">
    <location>
        <position position="98"/>
    </location>
    <ligand>
        <name>heme b</name>
        <dbReference type="ChEBI" id="CHEBI:60344"/>
        <label>b566</label>
    </ligand>
    <ligandPart>
        <name>Fe</name>
        <dbReference type="ChEBI" id="CHEBI:18248"/>
    </ligandPart>
</feature>
<dbReference type="Gene3D" id="1.20.810.10">
    <property type="entry name" value="Cytochrome Bc1 Complex, Chain C"/>
    <property type="match status" value="1"/>
</dbReference>
<dbReference type="CDD" id="cd00284">
    <property type="entry name" value="Cytochrome_b_N"/>
    <property type="match status" value="1"/>
</dbReference>
<keyword evidence="7 19" id="KW-0812">Transmembrane</keyword>
<dbReference type="GO" id="GO:0008121">
    <property type="term" value="F:quinol-cytochrome-c reductase activity"/>
    <property type="evidence" value="ECO:0007669"/>
    <property type="project" value="InterPro"/>
</dbReference>
<feature type="transmembrane region" description="Helical" evidence="19">
    <location>
        <begin position="230"/>
        <end position="251"/>
    </location>
</feature>
<proteinExistence type="inferred from homology"/>
<feature type="transmembrane region" description="Helical" evidence="19">
    <location>
        <begin position="114"/>
        <end position="134"/>
    </location>
</feature>
<evidence type="ECO:0000256" key="2">
    <source>
        <dbReference type="ARBA" id="ARBA00004448"/>
    </source>
</evidence>
<dbReference type="Pfam" id="PF00033">
    <property type="entry name" value="Cytochrome_B"/>
    <property type="match status" value="1"/>
</dbReference>
<feature type="transmembrane region" description="Helical" evidence="19">
    <location>
        <begin position="347"/>
        <end position="373"/>
    </location>
</feature>
<keyword evidence="6 19" id="KW-0679">Respiratory chain</keyword>
<feature type="transmembrane region" description="Helical" evidence="19">
    <location>
        <begin position="321"/>
        <end position="341"/>
    </location>
</feature>
<name>B2BJU0_MELFC</name>
<feature type="binding site" description="axial binding residue" evidence="18">
    <location>
        <position position="84"/>
    </location>
    <ligand>
        <name>heme b</name>
        <dbReference type="ChEBI" id="CHEBI:60344"/>
        <label>b562</label>
    </ligand>
    <ligandPart>
        <name>Fe</name>
        <dbReference type="ChEBI" id="CHEBI:18248"/>
    </ligandPart>
</feature>
<evidence type="ECO:0000256" key="3">
    <source>
        <dbReference type="ARBA" id="ARBA00013531"/>
    </source>
</evidence>
<sequence>MALNHRKNHQILKIINNALIDLPTPSNISTWWNFGSLLGVCLITQIITGLLLAMHYTADTNLAFSSVAHMCRDVQFGWLIRNLHANGASFFFICIYLHIGRGIYYGSYLNKETWNIGVILLLALMATAFVGYVLPWGQMSFWGATVITNLFSAIPYIGQTLVEWAWGGFSVDNPTLTRFFALHFLLPFLIVGLTLVHLTFLHETGSNNPLGIPSDCDKIPFHPYYTIKDILGFVLMLSLLVALALFLPNLLGDPENFTPANPLVTPPHIKPEWYFLFAYAILRSIPNKLGGVLALAASILVLFLIPLLHTSKLRSMTFRPISQILFWALVTNVLILTWVGSQPVEHPFIIIGQLASFTYFTIILVLFPLAALLENKMLKL</sequence>
<feature type="domain" description="Cytochrome b/b6 N-terminal region profile" evidence="20">
    <location>
        <begin position="1"/>
        <end position="210"/>
    </location>
</feature>
<evidence type="ECO:0000256" key="13">
    <source>
        <dbReference type="ARBA" id="ARBA00023075"/>
    </source>
</evidence>
<dbReference type="PANTHER" id="PTHR19271:SF16">
    <property type="entry name" value="CYTOCHROME B"/>
    <property type="match status" value="1"/>
</dbReference>
<keyword evidence="12 18" id="KW-0408">Iron</keyword>
<keyword evidence="8 18" id="KW-0479">Metal-binding</keyword>
<keyword evidence="9" id="KW-0999">Mitochondrion inner membrane</keyword>
<evidence type="ECO:0000259" key="20">
    <source>
        <dbReference type="PROSITE" id="PS51002"/>
    </source>
</evidence>
<evidence type="ECO:0000256" key="9">
    <source>
        <dbReference type="ARBA" id="ARBA00022792"/>
    </source>
</evidence>
<dbReference type="PIRSF" id="PIRSF038885">
    <property type="entry name" value="COB"/>
    <property type="match status" value="1"/>
</dbReference>
<evidence type="ECO:0000256" key="18">
    <source>
        <dbReference type="PIRSR" id="PIRSR038885-2"/>
    </source>
</evidence>
<evidence type="ECO:0000313" key="22">
    <source>
        <dbReference type="EMBL" id="ABU45677.1"/>
    </source>
</evidence>
<dbReference type="InterPro" id="IPR048260">
    <property type="entry name" value="Cytochrome_b_C_euk/bac"/>
</dbReference>
<dbReference type="FunFam" id="1.20.810.10:FF:000002">
    <property type="entry name" value="Cytochrome b"/>
    <property type="match status" value="1"/>
</dbReference>
<feature type="binding site" description="axial binding residue" evidence="18">
    <location>
        <position position="183"/>
    </location>
    <ligand>
        <name>heme b</name>
        <dbReference type="ChEBI" id="CHEBI:60344"/>
        <label>b562</label>
    </ligand>
    <ligandPart>
        <name>Fe</name>
        <dbReference type="ChEBI" id="CHEBI:18248"/>
    </ligandPart>
</feature>
<comment type="subcellular location">
    <subcellularLocation>
        <location evidence="2">Mitochondrion inner membrane</location>
        <topology evidence="2">Multi-pass membrane protein</topology>
    </subcellularLocation>
</comment>
<comment type="function">
    <text evidence="1 19">Component of the ubiquinol-cytochrome c reductase complex (complex III or cytochrome b-c1 complex) that is part of the mitochondrial respiratory chain. The b-c1 complex mediates electron transfer from ubiquinol to cytochrome c. Contributes to the generation of a proton gradient across the mitochondrial membrane that is then used for ATP synthesis.</text>
</comment>
<dbReference type="InterPro" id="IPR005797">
    <property type="entry name" value="Cyt_b/b6_N"/>
</dbReference>
<dbReference type="AlphaFoldDB" id="B2BJU0"/>
<dbReference type="InterPro" id="IPR016174">
    <property type="entry name" value="Di-haem_cyt_TM"/>
</dbReference>
<dbReference type="SUPFAM" id="SSF81648">
    <property type="entry name" value="a domain/subunit of cytochrome bc1 complex (Ubiquinol-cytochrome c reductase)"/>
    <property type="match status" value="1"/>
</dbReference>
<evidence type="ECO:0000256" key="16">
    <source>
        <dbReference type="ARBA" id="ARBA00061233"/>
    </source>
</evidence>
<protein>
    <recommendedName>
        <fullName evidence="3 19">Cytochrome b</fullName>
    </recommendedName>
</protein>
<feature type="transmembrane region" description="Helical" evidence="19">
    <location>
        <begin position="289"/>
        <end position="309"/>
    </location>
</feature>
<gene>
    <name evidence="22" type="primary">cytb</name>
</gene>